<comment type="caution">
    <text evidence="3">The sequence shown here is derived from an EMBL/GenBank/DDBJ whole genome shotgun (WGS) entry which is preliminary data.</text>
</comment>
<dbReference type="EMBL" id="BAAADO010000003">
    <property type="protein sequence ID" value="GAA0492042.1"/>
    <property type="molecule type" value="Genomic_DNA"/>
</dbReference>
<feature type="domain" description="Deacetylase PdaC" evidence="2">
    <location>
        <begin position="53"/>
        <end position="147"/>
    </location>
</feature>
<reference evidence="3 4" key="1">
    <citation type="journal article" date="2019" name="Int. J. Syst. Evol. Microbiol.">
        <title>The Global Catalogue of Microorganisms (GCM) 10K type strain sequencing project: providing services to taxonomists for standard genome sequencing and annotation.</title>
        <authorList>
            <consortium name="The Broad Institute Genomics Platform"/>
            <consortium name="The Broad Institute Genome Sequencing Center for Infectious Disease"/>
            <person name="Wu L."/>
            <person name="Ma J."/>
        </authorList>
    </citation>
    <scope>NUCLEOTIDE SEQUENCE [LARGE SCALE GENOMIC DNA]</scope>
    <source>
        <strain evidence="3 4">JCM 12389</strain>
    </source>
</reference>
<keyword evidence="4" id="KW-1185">Reference proteome</keyword>
<dbReference type="InterPro" id="IPR021729">
    <property type="entry name" value="DUF3298"/>
</dbReference>
<dbReference type="Gene3D" id="3.30.565.40">
    <property type="entry name" value="Fervidobacterium nodosum Rt17-B1 like"/>
    <property type="match status" value="1"/>
</dbReference>
<dbReference type="Gene3D" id="3.90.640.20">
    <property type="entry name" value="Heat-shock cognate protein, ATPase"/>
    <property type="match status" value="1"/>
</dbReference>
<evidence type="ECO:0000259" key="2">
    <source>
        <dbReference type="Pfam" id="PF13739"/>
    </source>
</evidence>
<organism evidence="3 4">
    <name type="scientific">Salinibacillus aidingensis</name>
    <dbReference type="NCBI Taxonomy" id="237684"/>
    <lineage>
        <taxon>Bacteria</taxon>
        <taxon>Bacillati</taxon>
        <taxon>Bacillota</taxon>
        <taxon>Bacilli</taxon>
        <taxon>Bacillales</taxon>
        <taxon>Bacillaceae</taxon>
        <taxon>Salinibacillus</taxon>
    </lineage>
</organism>
<protein>
    <recommendedName>
        <fullName evidence="5">DUF3298 domain-containing protein</fullName>
    </recommendedName>
</protein>
<sequence length="262" mass="29764">MKANALTWFIIAISIFTYTVETPLIVQAEQLHLPDMKASSKAEDLSITYEEVKETEPEYKINVKIPSIKGMKDDVFQMKFNVGIKAKAEKKIGEFKKEAVQFAKELEQKGQPLRPFQLQVDPAVKKKGELISILNEVFVYKGGANGIQKVQTLNILNQNQAKKLSFSDIFKEGADYKKKVNELVKQAIERRREAGEAFFEGEEGFQTATKDQSFYFEDRKLVLVFDEYEIAPGVMGTPAFPISLEDIKDLLKPEIYNAVLHS</sequence>
<evidence type="ECO:0000313" key="4">
    <source>
        <dbReference type="Proteomes" id="UP001500880"/>
    </source>
</evidence>
<gene>
    <name evidence="3" type="ORF">GCM10008986_17850</name>
</gene>
<evidence type="ECO:0008006" key="5">
    <source>
        <dbReference type="Google" id="ProtNLM"/>
    </source>
</evidence>
<dbReference type="Proteomes" id="UP001500880">
    <property type="component" value="Unassembled WGS sequence"/>
</dbReference>
<dbReference type="InterPro" id="IPR037126">
    <property type="entry name" value="PdaC/RsiV-like_sf"/>
</dbReference>
<dbReference type="InterPro" id="IPR025303">
    <property type="entry name" value="PdaC"/>
</dbReference>
<dbReference type="Pfam" id="PF13739">
    <property type="entry name" value="PdaC"/>
    <property type="match status" value="1"/>
</dbReference>
<evidence type="ECO:0000313" key="3">
    <source>
        <dbReference type="EMBL" id="GAA0492042.1"/>
    </source>
</evidence>
<dbReference type="Pfam" id="PF11738">
    <property type="entry name" value="DUF3298"/>
    <property type="match status" value="1"/>
</dbReference>
<accession>A0ABN1B7Q9</accession>
<evidence type="ECO:0000259" key="1">
    <source>
        <dbReference type="Pfam" id="PF11738"/>
    </source>
</evidence>
<name>A0ABN1B7Q9_9BACI</name>
<feature type="domain" description="DUF3298" evidence="1">
    <location>
        <begin position="167"/>
        <end position="244"/>
    </location>
</feature>
<dbReference type="RefSeq" id="WP_343839894.1">
    <property type="nucleotide sequence ID" value="NZ_BAAADO010000003.1"/>
</dbReference>
<proteinExistence type="predicted"/>